<dbReference type="Proteomes" id="UP001152888">
    <property type="component" value="Unassembled WGS sequence"/>
</dbReference>
<gene>
    <name evidence="7" type="ORF">ACAOBT_LOCUS1811</name>
</gene>
<dbReference type="EMBL" id="CAKOFQ010006668">
    <property type="protein sequence ID" value="CAH1956944.1"/>
    <property type="molecule type" value="Genomic_DNA"/>
</dbReference>
<comment type="subcellular location">
    <subcellularLocation>
        <location evidence="1">Nucleus</location>
    </subcellularLocation>
</comment>
<evidence type="ECO:0000256" key="5">
    <source>
        <dbReference type="SAM" id="MobiDB-lite"/>
    </source>
</evidence>
<keyword evidence="4" id="KW-0539">Nucleus</keyword>
<evidence type="ECO:0000256" key="1">
    <source>
        <dbReference type="ARBA" id="ARBA00004123"/>
    </source>
</evidence>
<organism evidence="7 8">
    <name type="scientific">Acanthoscelides obtectus</name>
    <name type="common">Bean weevil</name>
    <name type="synonym">Bruchus obtectus</name>
    <dbReference type="NCBI Taxonomy" id="200917"/>
    <lineage>
        <taxon>Eukaryota</taxon>
        <taxon>Metazoa</taxon>
        <taxon>Ecdysozoa</taxon>
        <taxon>Arthropoda</taxon>
        <taxon>Hexapoda</taxon>
        <taxon>Insecta</taxon>
        <taxon>Pterygota</taxon>
        <taxon>Neoptera</taxon>
        <taxon>Endopterygota</taxon>
        <taxon>Coleoptera</taxon>
        <taxon>Polyphaga</taxon>
        <taxon>Cucujiformia</taxon>
        <taxon>Chrysomeloidea</taxon>
        <taxon>Chrysomelidae</taxon>
        <taxon>Bruchinae</taxon>
        <taxon>Bruchini</taxon>
        <taxon>Acanthoscelides</taxon>
    </lineage>
</organism>
<evidence type="ECO:0000256" key="2">
    <source>
        <dbReference type="ARBA" id="ARBA00010979"/>
    </source>
</evidence>
<protein>
    <recommendedName>
        <fullName evidence="6">Sas10 C-terminal domain-containing protein</fullName>
    </recommendedName>
</protein>
<dbReference type="GO" id="GO:0032040">
    <property type="term" value="C:small-subunit processome"/>
    <property type="evidence" value="ECO:0007669"/>
    <property type="project" value="TreeGrafter"/>
</dbReference>
<feature type="domain" description="Sas10 C-terminal" evidence="6">
    <location>
        <begin position="394"/>
        <end position="465"/>
    </location>
</feature>
<dbReference type="InterPro" id="IPR018972">
    <property type="entry name" value="Sas10_C_dom"/>
</dbReference>
<feature type="compositionally biased region" description="Basic and acidic residues" evidence="5">
    <location>
        <begin position="385"/>
        <end position="394"/>
    </location>
</feature>
<feature type="compositionally biased region" description="Basic residues" evidence="5">
    <location>
        <begin position="411"/>
        <end position="422"/>
    </location>
</feature>
<accession>A0A9P0JNB7</accession>
<dbReference type="Pfam" id="PF04000">
    <property type="entry name" value="Sas10_Utp3"/>
    <property type="match status" value="1"/>
</dbReference>
<keyword evidence="3" id="KW-0597">Phosphoprotein</keyword>
<feature type="region of interest" description="Disordered" evidence="5">
    <location>
        <begin position="346"/>
        <end position="422"/>
    </location>
</feature>
<feature type="compositionally biased region" description="Basic and acidic residues" evidence="5">
    <location>
        <begin position="346"/>
        <end position="367"/>
    </location>
</feature>
<feature type="region of interest" description="Disordered" evidence="5">
    <location>
        <begin position="297"/>
        <end position="329"/>
    </location>
</feature>
<sequence length="467" mass="54129">MDLEGNYSASDSENEYDEREKQLLTKVRHGQKQYSDSEDEVFGVGSDSDNKSDLAASDIEEDKDHLPDIRAWGKDKRQYYKTDYVDADYGGFEGKDAHLAEQEEEEARNLQKQLAHQLDEDDFSLDTLSKKTPVTEKQAEEIVKTDFSKLSSRQKIQLLQKESPELFSLIEDFEAKMKVGKDYLHPTIQRYKNGKLPNCNAVEFVQTYYELILNYCTNIYMYLLLKASKTANIQNHPVIKRLYQYRQLLLQLEPVFEEAIKPQIELLLQDNEGSVGKEQVKKKATLKLLSNLKEKRGQLSKKKGEGGLQSNRDSISDGDEQDEFSKKRKKSKVRFDLEAKVSKTNKKEELNNKEAKSEAEDRKLNKEYEEDMNDSELSDGNADQENNKSDDKGMKRPINYQIAKNKGLTPYRKKEHRNPRVKHKLKYRKAIIRRKGAVREVRKELKRYDGEISGIKTSVSKSVKIKT</sequence>
<feature type="compositionally biased region" description="Acidic residues" evidence="5">
    <location>
        <begin position="368"/>
        <end position="377"/>
    </location>
</feature>
<dbReference type="AlphaFoldDB" id="A0A9P0JNB7"/>
<proteinExistence type="inferred from homology"/>
<dbReference type="InterPro" id="IPR007146">
    <property type="entry name" value="Sas10/Utp3/C1D"/>
</dbReference>
<evidence type="ECO:0000313" key="8">
    <source>
        <dbReference type="Proteomes" id="UP001152888"/>
    </source>
</evidence>
<dbReference type="PANTHER" id="PTHR13237">
    <property type="entry name" value="SOMETHING ABOUT SILENCING PROTEIN 10-RELATED"/>
    <property type="match status" value="1"/>
</dbReference>
<dbReference type="GO" id="GO:0000462">
    <property type="term" value="P:maturation of SSU-rRNA from tricistronic rRNA transcript (SSU-rRNA, 5.8S rRNA, LSU-rRNA)"/>
    <property type="evidence" value="ECO:0007669"/>
    <property type="project" value="TreeGrafter"/>
</dbReference>
<name>A0A9P0JNB7_ACAOB</name>
<feature type="region of interest" description="Disordered" evidence="5">
    <location>
        <begin position="1"/>
        <end position="62"/>
    </location>
</feature>
<dbReference type="OrthoDB" id="1924577at2759"/>
<comment type="similarity">
    <text evidence="2">Belongs to the SAS10 family.</text>
</comment>
<evidence type="ECO:0000256" key="4">
    <source>
        <dbReference type="ARBA" id="ARBA00023242"/>
    </source>
</evidence>
<evidence type="ECO:0000259" key="6">
    <source>
        <dbReference type="Pfam" id="PF09368"/>
    </source>
</evidence>
<dbReference type="Pfam" id="PF09368">
    <property type="entry name" value="Sas10"/>
    <property type="match status" value="1"/>
</dbReference>
<evidence type="ECO:0000256" key="3">
    <source>
        <dbReference type="ARBA" id="ARBA00022553"/>
    </source>
</evidence>
<evidence type="ECO:0000313" key="7">
    <source>
        <dbReference type="EMBL" id="CAH1956944.1"/>
    </source>
</evidence>
<dbReference type="PANTHER" id="PTHR13237:SF8">
    <property type="entry name" value="SOMETHING ABOUT SILENCING PROTEIN 10"/>
    <property type="match status" value="1"/>
</dbReference>
<comment type="caution">
    <text evidence="7">The sequence shown here is derived from an EMBL/GenBank/DDBJ whole genome shotgun (WGS) entry which is preliminary data.</text>
</comment>
<keyword evidence="8" id="KW-1185">Reference proteome</keyword>
<reference evidence="7" key="1">
    <citation type="submission" date="2022-03" db="EMBL/GenBank/DDBJ databases">
        <authorList>
            <person name="Sayadi A."/>
        </authorList>
    </citation>
    <scope>NUCLEOTIDE SEQUENCE</scope>
</reference>